<gene>
    <name evidence="2" type="ORF">SAMN06265376_107112</name>
</gene>
<reference evidence="2 3" key="1">
    <citation type="submission" date="2017-06" db="EMBL/GenBank/DDBJ databases">
        <authorList>
            <person name="Kim H.J."/>
            <person name="Triplett B.A."/>
        </authorList>
    </citation>
    <scope>NUCLEOTIDE SEQUENCE [LARGE SCALE GENOMIC DNA]</scope>
    <source>
        <strain evidence="2 3">DSM 25597</strain>
    </source>
</reference>
<name>A0A239C5C5_9FLAO</name>
<evidence type="ECO:0000313" key="3">
    <source>
        <dbReference type="Proteomes" id="UP000198379"/>
    </source>
</evidence>
<dbReference type="AlphaFoldDB" id="A0A239C5C5"/>
<proteinExistence type="predicted"/>
<dbReference type="Proteomes" id="UP000198379">
    <property type="component" value="Unassembled WGS sequence"/>
</dbReference>
<evidence type="ECO:0000313" key="2">
    <source>
        <dbReference type="EMBL" id="SNS14851.1"/>
    </source>
</evidence>
<feature type="signal peptide" evidence="1">
    <location>
        <begin position="1"/>
        <end position="20"/>
    </location>
</feature>
<protein>
    <submittedName>
        <fullName evidence="2">Uncharacterized protein</fullName>
    </submittedName>
</protein>
<organism evidence="2 3">
    <name type="scientific">Dokdonia pacifica</name>
    <dbReference type="NCBI Taxonomy" id="1627892"/>
    <lineage>
        <taxon>Bacteria</taxon>
        <taxon>Pseudomonadati</taxon>
        <taxon>Bacteroidota</taxon>
        <taxon>Flavobacteriia</taxon>
        <taxon>Flavobacteriales</taxon>
        <taxon>Flavobacteriaceae</taxon>
        <taxon>Dokdonia</taxon>
    </lineage>
</organism>
<sequence length="180" mass="19784">MKMKKILLLMLATVTLWSCSSDDSNVLPESFENGVIISIADITTNVIFNNNLDGRLDIDLEYRDAENGSLLDKVDIFVTFLDKTDNTGNNNGVIEEEVLLRTVENTGFSIGDNDFPVHNLVITTEDYLSITNNTLDGITAGDEYITRFEVTLTDGRVFSTNNTGSNGGLISNFNVVTSVE</sequence>
<keyword evidence="1" id="KW-0732">Signal</keyword>
<dbReference type="RefSeq" id="WP_089373114.1">
    <property type="nucleotide sequence ID" value="NZ_FZNY01000007.1"/>
</dbReference>
<keyword evidence="3" id="KW-1185">Reference proteome</keyword>
<accession>A0A239C5C5</accession>
<feature type="chain" id="PRO_5012308640" evidence="1">
    <location>
        <begin position="21"/>
        <end position="180"/>
    </location>
</feature>
<evidence type="ECO:0000256" key="1">
    <source>
        <dbReference type="SAM" id="SignalP"/>
    </source>
</evidence>
<dbReference type="EMBL" id="FZNY01000007">
    <property type="protein sequence ID" value="SNS14851.1"/>
    <property type="molecule type" value="Genomic_DNA"/>
</dbReference>